<dbReference type="EMBL" id="BGPR01013350">
    <property type="protein sequence ID" value="GBN60268.1"/>
    <property type="molecule type" value="Genomic_DNA"/>
</dbReference>
<proteinExistence type="predicted"/>
<protein>
    <submittedName>
        <fullName evidence="2">Histone-lysine N-methyltransferase SETMAR</fullName>
    </submittedName>
</protein>
<dbReference type="InterPro" id="IPR036397">
    <property type="entry name" value="RNaseH_sf"/>
</dbReference>
<keyword evidence="2" id="KW-0808">Transferase</keyword>
<sequence length="358" mass="41205">MLRKIESPAKCESRSVIRFLHAEGSNAAEIHRRTSKVYGETFMSDSKVRKWCRNFDAGRTDVHDAGGQGRKPVSTDDLVQRVDQAIRGNRGFTISGLSNLFPEISRSALYTIVSERLEYRKLCARWVPKMLPDHHKTQRMGATLTFLQRYHHDGDEFLDKIVTGDETWVHYETEETKEQSKQWMHSHSPSRKPVMFKRTFSTKKCMATVFWDRKGVLLVEFMPRGTTITAASYSKTLQRLRRAIQNKRRGMLSSGIVLLHGNARPHTAVATTILLQRFGWEVFDHPPYSPDLAPSAFHLFAHMKRWLGGQIFATDNELQTSVQNWLKTQAAAFDDEGIGKLVPRYDKYINRNGDYVEK</sequence>
<dbReference type="GO" id="GO:0008168">
    <property type="term" value="F:methyltransferase activity"/>
    <property type="evidence" value="ECO:0007669"/>
    <property type="project" value="UniProtKB-KW"/>
</dbReference>
<accession>A0A4Y2Q7W9</accession>
<dbReference type="InterPro" id="IPR041426">
    <property type="entry name" value="Mos1_HTH"/>
</dbReference>
<organism evidence="2 3">
    <name type="scientific">Araneus ventricosus</name>
    <name type="common">Orbweaver spider</name>
    <name type="synonym">Epeira ventricosa</name>
    <dbReference type="NCBI Taxonomy" id="182803"/>
    <lineage>
        <taxon>Eukaryota</taxon>
        <taxon>Metazoa</taxon>
        <taxon>Ecdysozoa</taxon>
        <taxon>Arthropoda</taxon>
        <taxon>Chelicerata</taxon>
        <taxon>Arachnida</taxon>
        <taxon>Araneae</taxon>
        <taxon>Araneomorphae</taxon>
        <taxon>Entelegynae</taxon>
        <taxon>Araneoidea</taxon>
        <taxon>Araneidae</taxon>
        <taxon>Araneus</taxon>
    </lineage>
</organism>
<dbReference type="GO" id="GO:0003676">
    <property type="term" value="F:nucleic acid binding"/>
    <property type="evidence" value="ECO:0007669"/>
    <property type="project" value="InterPro"/>
</dbReference>
<keyword evidence="2" id="KW-0489">Methyltransferase</keyword>
<dbReference type="Pfam" id="PF01359">
    <property type="entry name" value="Transposase_1"/>
    <property type="match status" value="1"/>
</dbReference>
<evidence type="ECO:0000259" key="1">
    <source>
        <dbReference type="Pfam" id="PF17906"/>
    </source>
</evidence>
<reference evidence="2 3" key="1">
    <citation type="journal article" date="2019" name="Sci. Rep.">
        <title>Orb-weaving spider Araneus ventricosus genome elucidates the spidroin gene catalogue.</title>
        <authorList>
            <person name="Kono N."/>
            <person name="Nakamura H."/>
            <person name="Ohtoshi R."/>
            <person name="Moran D.A.P."/>
            <person name="Shinohara A."/>
            <person name="Yoshida Y."/>
            <person name="Fujiwara M."/>
            <person name="Mori M."/>
            <person name="Tomita M."/>
            <person name="Arakawa K."/>
        </authorList>
    </citation>
    <scope>NUCLEOTIDE SEQUENCE [LARGE SCALE GENOMIC DNA]</scope>
</reference>
<dbReference type="Pfam" id="PF17906">
    <property type="entry name" value="HTH_48"/>
    <property type="match status" value="1"/>
</dbReference>
<dbReference type="InterPro" id="IPR052709">
    <property type="entry name" value="Transposase-MT_Hybrid"/>
</dbReference>
<keyword evidence="3" id="KW-1185">Reference proteome</keyword>
<name>A0A4Y2Q7W9_ARAVE</name>
<gene>
    <name evidence="2" type="primary">SETMAR_33</name>
    <name evidence="2" type="ORF">AVEN_67948_1</name>
</gene>
<dbReference type="AlphaFoldDB" id="A0A4Y2Q7W9"/>
<comment type="caution">
    <text evidence="2">The sequence shown here is derived from an EMBL/GenBank/DDBJ whole genome shotgun (WGS) entry which is preliminary data.</text>
</comment>
<dbReference type="OrthoDB" id="6421240at2759"/>
<dbReference type="Gene3D" id="3.30.420.10">
    <property type="entry name" value="Ribonuclease H-like superfamily/Ribonuclease H"/>
    <property type="match status" value="1"/>
</dbReference>
<evidence type="ECO:0000313" key="2">
    <source>
        <dbReference type="EMBL" id="GBN60268.1"/>
    </source>
</evidence>
<dbReference type="InterPro" id="IPR001888">
    <property type="entry name" value="Transposase_1"/>
</dbReference>
<dbReference type="PANTHER" id="PTHR46060:SF1">
    <property type="entry name" value="MARINER MOS1 TRANSPOSASE-LIKE PROTEIN"/>
    <property type="match status" value="1"/>
</dbReference>
<dbReference type="Gene3D" id="1.10.10.1450">
    <property type="match status" value="1"/>
</dbReference>
<feature type="domain" description="Mos1 transposase HTH" evidence="1">
    <location>
        <begin position="14"/>
        <end position="58"/>
    </location>
</feature>
<dbReference type="GO" id="GO:0032259">
    <property type="term" value="P:methylation"/>
    <property type="evidence" value="ECO:0007669"/>
    <property type="project" value="UniProtKB-KW"/>
</dbReference>
<evidence type="ECO:0000313" key="3">
    <source>
        <dbReference type="Proteomes" id="UP000499080"/>
    </source>
</evidence>
<dbReference type="Proteomes" id="UP000499080">
    <property type="component" value="Unassembled WGS sequence"/>
</dbReference>
<dbReference type="PANTHER" id="PTHR46060">
    <property type="entry name" value="MARINER MOS1 TRANSPOSASE-LIKE PROTEIN"/>
    <property type="match status" value="1"/>
</dbReference>